<dbReference type="InterPro" id="IPR035965">
    <property type="entry name" value="PAS-like_dom_sf"/>
</dbReference>
<dbReference type="RefSeq" id="WP_268061507.1">
    <property type="nucleotide sequence ID" value="NZ_JAPQFJ010000010.1"/>
</dbReference>
<dbReference type="CDD" id="cd00009">
    <property type="entry name" value="AAA"/>
    <property type="match status" value="1"/>
</dbReference>
<sequence>MKKKIAVITLSSAVASFYCKQLQELFGEYIITERYSLDDNSVEGIIDADIVLIATDDIYRTVKNYIKKDCEIIITSITIFKDGFNKVNEIPKGKKVMLVNLSLEMAVETISLIYQLGANHIEFVPVYPMMKEIPNIDIAVTPGEMRYVPENVSRIIDIGHRVLDINTIIDIAAKLDLDSLIKKEKIQNYFNSIVTNRSGVQKLMGITSRLESEFSILLQGLEEGIIGVDLKGSVYFYNESAEKVIGLKKENILGRYVKELIPELPFEQVLHRAKSIKQKLVEINGCAISVNIDPITNNKILYGAAAIIKRFSDAEKEQHKLRSQLIGKGHIAKYTFEDIIGESKEINKVKDIAKRMAKSESSILIRGETGTGKELFAQAIHNASNRKKYQFVAVNCAALPESLLESELFGYEEGAFTGARKGGKLGLFELAHMGTLFLDEIGEMELGLQARLLRVIQEREVMRIGGDRVINVDVRIIAATNRDLKNLVKEGKFRQDLYFRLNVLPLNLIPLRERKEDILLLVDKIKKELKKEFVLSESVSEAFLNHIWEGNVRELRNYVEYLAHLEKKYIDLEDIPFNPSKISNLYDLRDEEIITIKTFKQYVRNKVDRYIFVLKELEKGYKNRESVGRRSIAKSAEIQGVFLSEQEIRRILVDLENYNMVEISKGRGGSKITQFGIKAIDKLY</sequence>
<feature type="domain" description="PAS" evidence="4">
    <location>
        <begin position="210"/>
        <end position="261"/>
    </location>
</feature>
<dbReference type="Gene3D" id="3.30.450.20">
    <property type="entry name" value="PAS domain"/>
    <property type="match status" value="1"/>
</dbReference>
<dbReference type="InterPro" id="IPR002078">
    <property type="entry name" value="Sigma_54_int"/>
</dbReference>
<dbReference type="Pfam" id="PF00989">
    <property type="entry name" value="PAS"/>
    <property type="match status" value="1"/>
</dbReference>
<comment type="caution">
    <text evidence="5">The sequence shown here is derived from an EMBL/GenBank/DDBJ whole genome shotgun (WGS) entry which is preliminary data.</text>
</comment>
<dbReference type="InterPro" id="IPR013767">
    <property type="entry name" value="PAS_fold"/>
</dbReference>
<dbReference type="PANTHER" id="PTHR32071">
    <property type="entry name" value="TRANSCRIPTIONAL REGULATORY PROTEIN"/>
    <property type="match status" value="1"/>
</dbReference>
<evidence type="ECO:0000313" key="5">
    <source>
        <dbReference type="EMBL" id="MCY6959085.1"/>
    </source>
</evidence>
<dbReference type="InterPro" id="IPR025662">
    <property type="entry name" value="Sigma_54_int_dom_ATP-bd_1"/>
</dbReference>
<dbReference type="PROSITE" id="PS50045">
    <property type="entry name" value="SIGMA54_INTERACT_4"/>
    <property type="match status" value="1"/>
</dbReference>
<gene>
    <name evidence="5" type="ORF">OW729_10765</name>
</gene>
<dbReference type="Proteomes" id="UP001144612">
    <property type="component" value="Unassembled WGS sequence"/>
</dbReference>
<evidence type="ECO:0000313" key="6">
    <source>
        <dbReference type="Proteomes" id="UP001144612"/>
    </source>
</evidence>
<dbReference type="CDD" id="cd00130">
    <property type="entry name" value="PAS"/>
    <property type="match status" value="1"/>
</dbReference>
<dbReference type="PROSITE" id="PS50112">
    <property type="entry name" value="PAS"/>
    <property type="match status" value="1"/>
</dbReference>
<dbReference type="PANTHER" id="PTHR32071:SF57">
    <property type="entry name" value="C4-DICARBOXYLATE TRANSPORT TRANSCRIPTIONAL REGULATORY PROTEIN DCTD"/>
    <property type="match status" value="1"/>
</dbReference>
<dbReference type="InterPro" id="IPR000014">
    <property type="entry name" value="PAS"/>
</dbReference>
<keyword evidence="6" id="KW-1185">Reference proteome</keyword>
<feature type="domain" description="Sigma-54 factor interaction" evidence="3">
    <location>
        <begin position="339"/>
        <end position="564"/>
    </location>
</feature>
<dbReference type="PROSITE" id="PS00675">
    <property type="entry name" value="SIGMA54_INTERACT_1"/>
    <property type="match status" value="1"/>
</dbReference>
<evidence type="ECO:0000259" key="3">
    <source>
        <dbReference type="PROSITE" id="PS50045"/>
    </source>
</evidence>
<dbReference type="EMBL" id="JAPQFJ010000010">
    <property type="protein sequence ID" value="MCY6959085.1"/>
    <property type="molecule type" value="Genomic_DNA"/>
</dbReference>
<dbReference type="InterPro" id="IPR058031">
    <property type="entry name" value="AAA_lid_NorR"/>
</dbReference>
<keyword evidence="2" id="KW-0067">ATP-binding</keyword>
<dbReference type="SUPFAM" id="SSF55785">
    <property type="entry name" value="PYP-like sensor domain (PAS domain)"/>
    <property type="match status" value="1"/>
</dbReference>
<evidence type="ECO:0000256" key="2">
    <source>
        <dbReference type="ARBA" id="ARBA00022840"/>
    </source>
</evidence>
<dbReference type="InterPro" id="IPR036388">
    <property type="entry name" value="WH-like_DNA-bd_sf"/>
</dbReference>
<evidence type="ECO:0000259" key="4">
    <source>
        <dbReference type="PROSITE" id="PS50112"/>
    </source>
</evidence>
<organism evidence="5 6">
    <name type="scientific">Clostridium brassicae</name>
    <dbReference type="NCBI Taxonomy" id="2999072"/>
    <lineage>
        <taxon>Bacteria</taxon>
        <taxon>Bacillati</taxon>
        <taxon>Bacillota</taxon>
        <taxon>Clostridia</taxon>
        <taxon>Eubacteriales</taxon>
        <taxon>Clostridiaceae</taxon>
        <taxon>Clostridium</taxon>
    </lineage>
</organism>
<reference evidence="5" key="1">
    <citation type="submission" date="2022-12" db="EMBL/GenBank/DDBJ databases">
        <title>Clostridium sp. nov., isolated from industrial wastewater.</title>
        <authorList>
            <person name="Jiayan W."/>
        </authorList>
    </citation>
    <scope>NUCLEOTIDE SEQUENCE</scope>
    <source>
        <strain evidence="5">ZC22-4</strain>
    </source>
</reference>
<name>A0ABT4D9U0_9CLOT</name>
<keyword evidence="1" id="KW-0547">Nucleotide-binding</keyword>
<protein>
    <submittedName>
        <fullName evidence="5">Sigma 54-interacting transcriptional regulator</fullName>
    </submittedName>
</protein>
<dbReference type="Gene3D" id="1.10.10.10">
    <property type="entry name" value="Winged helix-like DNA-binding domain superfamily/Winged helix DNA-binding domain"/>
    <property type="match status" value="1"/>
</dbReference>
<dbReference type="Gene3D" id="1.10.8.60">
    <property type="match status" value="1"/>
</dbReference>
<dbReference type="Gene3D" id="3.40.50.300">
    <property type="entry name" value="P-loop containing nucleotide triphosphate hydrolases"/>
    <property type="match status" value="1"/>
</dbReference>
<dbReference type="InterPro" id="IPR027417">
    <property type="entry name" value="P-loop_NTPase"/>
</dbReference>
<evidence type="ECO:0000256" key="1">
    <source>
        <dbReference type="ARBA" id="ARBA00022741"/>
    </source>
</evidence>
<dbReference type="InterPro" id="IPR003593">
    <property type="entry name" value="AAA+_ATPase"/>
</dbReference>
<proteinExistence type="predicted"/>
<dbReference type="Pfam" id="PF25601">
    <property type="entry name" value="AAA_lid_14"/>
    <property type="match status" value="1"/>
</dbReference>
<dbReference type="SUPFAM" id="SSF52540">
    <property type="entry name" value="P-loop containing nucleoside triphosphate hydrolases"/>
    <property type="match status" value="1"/>
</dbReference>
<dbReference type="SMART" id="SM00091">
    <property type="entry name" value="PAS"/>
    <property type="match status" value="1"/>
</dbReference>
<dbReference type="SMART" id="SM00382">
    <property type="entry name" value="AAA"/>
    <property type="match status" value="1"/>
</dbReference>
<dbReference type="Pfam" id="PF00158">
    <property type="entry name" value="Sigma54_activat"/>
    <property type="match status" value="1"/>
</dbReference>
<dbReference type="NCBIfam" id="TIGR00229">
    <property type="entry name" value="sensory_box"/>
    <property type="match status" value="1"/>
</dbReference>
<accession>A0ABT4D9U0</accession>